<dbReference type="AlphaFoldDB" id="A0A6A4HWD6"/>
<name>A0A6A4HWD6_9AGAR</name>
<organism evidence="2 3">
    <name type="scientific">Gymnopus androsaceus JB14</name>
    <dbReference type="NCBI Taxonomy" id="1447944"/>
    <lineage>
        <taxon>Eukaryota</taxon>
        <taxon>Fungi</taxon>
        <taxon>Dikarya</taxon>
        <taxon>Basidiomycota</taxon>
        <taxon>Agaricomycotina</taxon>
        <taxon>Agaricomycetes</taxon>
        <taxon>Agaricomycetidae</taxon>
        <taxon>Agaricales</taxon>
        <taxon>Marasmiineae</taxon>
        <taxon>Omphalotaceae</taxon>
        <taxon>Gymnopus</taxon>
    </lineage>
</organism>
<evidence type="ECO:0008006" key="4">
    <source>
        <dbReference type="Google" id="ProtNLM"/>
    </source>
</evidence>
<dbReference type="OrthoDB" id="5422613at2759"/>
<gene>
    <name evidence="2" type="ORF">BT96DRAFT_548543</name>
</gene>
<proteinExistence type="predicted"/>
<dbReference type="Proteomes" id="UP000799118">
    <property type="component" value="Unassembled WGS sequence"/>
</dbReference>
<reference evidence="2" key="1">
    <citation type="journal article" date="2019" name="Environ. Microbiol.">
        <title>Fungal ecological strategies reflected in gene transcription - a case study of two litter decomposers.</title>
        <authorList>
            <person name="Barbi F."/>
            <person name="Kohler A."/>
            <person name="Barry K."/>
            <person name="Baskaran P."/>
            <person name="Daum C."/>
            <person name="Fauchery L."/>
            <person name="Ihrmark K."/>
            <person name="Kuo A."/>
            <person name="LaButti K."/>
            <person name="Lipzen A."/>
            <person name="Morin E."/>
            <person name="Grigoriev I.V."/>
            <person name="Henrissat B."/>
            <person name="Lindahl B."/>
            <person name="Martin F."/>
        </authorList>
    </citation>
    <scope>NUCLEOTIDE SEQUENCE</scope>
    <source>
        <strain evidence="2">JB14</strain>
    </source>
</reference>
<dbReference type="PANTHER" id="PTHR38167:SF1">
    <property type="entry name" value="C2H2-TYPE DOMAIN-CONTAINING PROTEIN"/>
    <property type="match status" value="1"/>
</dbReference>
<evidence type="ECO:0000313" key="3">
    <source>
        <dbReference type="Proteomes" id="UP000799118"/>
    </source>
</evidence>
<evidence type="ECO:0000313" key="2">
    <source>
        <dbReference type="EMBL" id="KAE9402516.1"/>
    </source>
</evidence>
<feature type="compositionally biased region" description="Acidic residues" evidence="1">
    <location>
        <begin position="20"/>
        <end position="31"/>
    </location>
</feature>
<sequence length="204" mass="22637">MSNEASAASPSSIAKPEVIDLTEDDSDEEGLEQSSNGSEQSSDDSDDTTEVQINRESRSQLYVALSAVPEVQIRQILTQLIEQVPAVEYALTKEFVALTGSKRKPDDSEYDNELCTKCHEEFDAGAERVEDECAFHPGMLKPDMHSFADWDEEVHGPIDADDTRREFPENFLWTCCQEDGVSVGCVNGLHQPANPQKKPRVTDV</sequence>
<dbReference type="PANTHER" id="PTHR38167">
    <property type="entry name" value="C2H2-TYPE DOMAIN-CONTAINING PROTEIN"/>
    <property type="match status" value="1"/>
</dbReference>
<dbReference type="EMBL" id="ML769434">
    <property type="protein sequence ID" value="KAE9402516.1"/>
    <property type="molecule type" value="Genomic_DNA"/>
</dbReference>
<keyword evidence="3" id="KW-1185">Reference proteome</keyword>
<evidence type="ECO:0000256" key="1">
    <source>
        <dbReference type="SAM" id="MobiDB-lite"/>
    </source>
</evidence>
<accession>A0A6A4HWD6</accession>
<feature type="region of interest" description="Disordered" evidence="1">
    <location>
        <begin position="1"/>
        <end position="54"/>
    </location>
</feature>
<feature type="compositionally biased region" description="Low complexity" evidence="1">
    <location>
        <begin position="1"/>
        <end position="14"/>
    </location>
</feature>
<protein>
    <recommendedName>
        <fullName evidence="4">C2H2-type domain-containing protein</fullName>
    </recommendedName>
</protein>